<dbReference type="Gene3D" id="3.40.50.150">
    <property type="entry name" value="Vaccinia Virus protein VP39"/>
    <property type="match status" value="1"/>
</dbReference>
<evidence type="ECO:0000256" key="12">
    <source>
        <dbReference type="ARBA" id="ARBA00030847"/>
    </source>
</evidence>
<evidence type="ECO:0000313" key="15">
    <source>
        <dbReference type="EMBL" id="CAH2355889.1"/>
    </source>
</evidence>
<feature type="compositionally biased region" description="Polar residues" evidence="14">
    <location>
        <begin position="1"/>
        <end position="16"/>
    </location>
</feature>
<feature type="region of interest" description="Disordered" evidence="14">
    <location>
        <begin position="1"/>
        <end position="30"/>
    </location>
</feature>
<dbReference type="EC" id="2.3.1.231" evidence="4"/>
<evidence type="ECO:0000256" key="3">
    <source>
        <dbReference type="ARBA" id="ARBA00010703"/>
    </source>
</evidence>
<dbReference type="GO" id="GO:0031591">
    <property type="term" value="P:wybutosine biosynthetic process"/>
    <property type="evidence" value="ECO:0007669"/>
    <property type="project" value="TreeGrafter"/>
</dbReference>
<evidence type="ECO:0000256" key="14">
    <source>
        <dbReference type="SAM" id="MobiDB-lite"/>
    </source>
</evidence>
<dbReference type="GO" id="GO:0008175">
    <property type="term" value="F:tRNA methyltransferase activity"/>
    <property type="evidence" value="ECO:0007669"/>
    <property type="project" value="TreeGrafter"/>
</dbReference>
<accession>A0A9P0W085</accession>
<keyword evidence="7" id="KW-0489">Methyltransferase</keyword>
<dbReference type="InterPro" id="IPR029063">
    <property type="entry name" value="SAM-dependent_MTases_sf"/>
</dbReference>
<protein>
    <recommendedName>
        <fullName evidence="6">tRNA wybutosine-synthesizing protein 4</fullName>
        <ecNumber evidence="5">2.1.1.290</ecNumber>
        <ecNumber evidence="4">2.3.1.231</ecNumber>
    </recommendedName>
    <alternativeName>
        <fullName evidence="12">tRNA(Phe) (7-(3-amino-3-(methoxycarbonyl)propyl)wyosine(37)-N)-methoxycarbonyltransferase</fullName>
    </alternativeName>
    <alternativeName>
        <fullName evidence="11">tRNA(Phe) (7-(3-amino-3-carboxypropyl)wyosine(37)-O)-methyltransferase</fullName>
    </alternativeName>
</protein>
<keyword evidence="9" id="KW-0949">S-adenosyl-L-methionine</keyword>
<evidence type="ECO:0000256" key="10">
    <source>
        <dbReference type="ARBA" id="ARBA00022694"/>
    </source>
</evidence>
<evidence type="ECO:0000256" key="11">
    <source>
        <dbReference type="ARBA" id="ARBA00029750"/>
    </source>
</evidence>
<dbReference type="EC" id="2.1.1.290" evidence="5"/>
<comment type="catalytic activity">
    <reaction evidence="13">
        <text>7-[(3S)-(3-amino-3-methoxycarbonyl)propyl]wyosine(37) in tRNA(Phe) + S-adenosyl-L-methionine + CO2 = wybutosine(37) in tRNA(Phe) + S-adenosyl-L-homocysteine + 2 H(+)</text>
        <dbReference type="Rhea" id="RHEA:37119"/>
        <dbReference type="Rhea" id="RHEA-COMP:11844"/>
        <dbReference type="Rhea" id="RHEA-COMP:11847"/>
        <dbReference type="ChEBI" id="CHEBI:15378"/>
        <dbReference type="ChEBI" id="CHEBI:16526"/>
        <dbReference type="ChEBI" id="CHEBI:57856"/>
        <dbReference type="ChEBI" id="CHEBI:59789"/>
        <dbReference type="ChEBI" id="CHEBI:73544"/>
        <dbReference type="ChEBI" id="CHEBI:74275"/>
        <dbReference type="EC" id="2.3.1.231"/>
    </reaction>
</comment>
<evidence type="ECO:0000256" key="6">
    <source>
        <dbReference type="ARBA" id="ARBA00018045"/>
    </source>
</evidence>
<gene>
    <name evidence="15" type="ORF">CLIB1423_37S00452</name>
</gene>
<name>A0A9P0W085_9ASCO</name>
<dbReference type="Pfam" id="PF13418">
    <property type="entry name" value="Beta-prop_TYW4"/>
    <property type="match status" value="1"/>
</dbReference>
<dbReference type="OrthoDB" id="47172at2759"/>
<evidence type="ECO:0000256" key="9">
    <source>
        <dbReference type="ARBA" id="ARBA00022691"/>
    </source>
</evidence>
<evidence type="ECO:0000256" key="5">
    <source>
        <dbReference type="ARBA" id="ARBA00012779"/>
    </source>
</evidence>
<keyword evidence="16" id="KW-1185">Reference proteome</keyword>
<comment type="caution">
    <text evidence="15">The sequence shown here is derived from an EMBL/GenBank/DDBJ whole genome shotgun (WGS) entry which is preliminary data.</text>
</comment>
<evidence type="ECO:0000256" key="1">
    <source>
        <dbReference type="ARBA" id="ARBA00001806"/>
    </source>
</evidence>
<evidence type="ECO:0000256" key="13">
    <source>
        <dbReference type="ARBA" id="ARBA00049250"/>
    </source>
</evidence>
<keyword evidence="8" id="KW-0808">Transferase</keyword>
<sequence>MSFKQLTPQQLANQIARQKKKIEKDKRRKQYEDIQIQGTNNSSIVSKRSVEMLYTTKLNPEMGEWFQYFVKNPKRRSPAINRGYWIRMESIKQLILRIIQKTDPNEDICIVNLGCGFDPLPFQLLSEFKITNSKILDRLTFVDIDYPDLVENKLKMISESDEILSVIGGINSNARKDLGIVLSSKNYNLVGCNLRDSKLFNEQLSTINANATTNIFIAEVSLAYMKPEHANPVIANASKYHNSHFIILEQLLPAGLQHPFAVKMMYHFDHLRSSLGCVQDYPLIKDQVKRFGEYYSVVEANDLLYNWRNLTSDNLKNKVSEIESFDEWEEFIVFCQHYVIVHATNNTINGMVYEESEKKEEGKIQIESESTLEVSFQTAATFERKFPASCYLNGKVFVHGGSGKTRESSMISFDVDFPNIKPEDFTDGVKIGIHEMTGDVPSPRMCHTFTSINDREALLIGGRGRPGQEFADVYKFNASDNSWQKIGELEAPVSRHSTTVLNEDEVLIFGKKGFVRYNHKTNKSFGVKQSGENSINYESCAFYFNGSSGFIVGGMISNSVPEVNDRILKFQFVEDDLIKVEEVVQHAEVSRIGSSCALVNKEILVIVGGVNSTKILGRENCIMAYNLKEKSFKSIPIDEMLIGFNLIEKDGKILCLGGGGVCYSFGSYYNGVVCISTTNM</sequence>
<evidence type="ECO:0000256" key="4">
    <source>
        <dbReference type="ARBA" id="ARBA00012155"/>
    </source>
</evidence>
<evidence type="ECO:0000256" key="2">
    <source>
        <dbReference type="ARBA" id="ARBA00004797"/>
    </source>
</evidence>
<dbReference type="InterPro" id="IPR015915">
    <property type="entry name" value="Kelch-typ_b-propeller"/>
</dbReference>
<comment type="catalytic activity">
    <reaction evidence="1">
        <text>7-[(3S)-3-amino-3-carboxypropyl]wyosine(37) in tRNA(Phe) + S-adenosyl-L-methionine = 7-[(3S)-(3-amino-3-methoxycarbonyl)propyl]wyosine(37) in tRNA(Phe) + S-adenosyl-L-homocysteine</text>
        <dbReference type="Rhea" id="RHEA:36903"/>
        <dbReference type="Rhea" id="RHEA-COMP:10379"/>
        <dbReference type="Rhea" id="RHEA-COMP:11844"/>
        <dbReference type="ChEBI" id="CHEBI:57856"/>
        <dbReference type="ChEBI" id="CHEBI:59789"/>
        <dbReference type="ChEBI" id="CHEBI:73543"/>
        <dbReference type="ChEBI" id="CHEBI:74275"/>
        <dbReference type="EC" id="2.1.1.290"/>
    </reaction>
</comment>
<dbReference type="PANTHER" id="PTHR46529:SF1">
    <property type="entry name" value="TRNA WYBUTOSINE-SYNTHESIZING PROTEIN 4"/>
    <property type="match status" value="1"/>
</dbReference>
<keyword evidence="10" id="KW-0819">tRNA processing</keyword>
<dbReference type="GO" id="GO:0030488">
    <property type="term" value="P:tRNA methylation"/>
    <property type="evidence" value="ECO:0007669"/>
    <property type="project" value="TreeGrafter"/>
</dbReference>
<dbReference type="SUPFAM" id="SSF117281">
    <property type="entry name" value="Kelch motif"/>
    <property type="match status" value="1"/>
</dbReference>
<dbReference type="SUPFAM" id="SSF53335">
    <property type="entry name" value="S-adenosyl-L-methionine-dependent methyltransferases"/>
    <property type="match status" value="1"/>
</dbReference>
<evidence type="ECO:0000313" key="16">
    <source>
        <dbReference type="Proteomes" id="UP000837801"/>
    </source>
</evidence>
<dbReference type="InterPro" id="IPR007213">
    <property type="entry name" value="Ppm1/Ppm2/Tcmp"/>
</dbReference>
<proteinExistence type="inferred from homology"/>
<comment type="pathway">
    <text evidence="2">tRNA modification; wybutosine-tRNA(Phe) biosynthesis.</text>
</comment>
<feature type="compositionally biased region" description="Basic residues" evidence="14">
    <location>
        <begin position="17"/>
        <end position="29"/>
    </location>
</feature>
<organism evidence="15 16">
    <name type="scientific">[Candida] railenensis</name>
    <dbReference type="NCBI Taxonomy" id="45579"/>
    <lineage>
        <taxon>Eukaryota</taxon>
        <taxon>Fungi</taxon>
        <taxon>Dikarya</taxon>
        <taxon>Ascomycota</taxon>
        <taxon>Saccharomycotina</taxon>
        <taxon>Pichiomycetes</taxon>
        <taxon>Debaryomycetaceae</taxon>
        <taxon>Kurtzmaniella</taxon>
    </lineage>
</organism>
<dbReference type="EMBL" id="CAKXYY010000037">
    <property type="protein sequence ID" value="CAH2355889.1"/>
    <property type="molecule type" value="Genomic_DNA"/>
</dbReference>
<dbReference type="Pfam" id="PF04072">
    <property type="entry name" value="LCM"/>
    <property type="match status" value="1"/>
</dbReference>
<dbReference type="Gene3D" id="2.120.10.80">
    <property type="entry name" value="Kelch-type beta propeller"/>
    <property type="match status" value="1"/>
</dbReference>
<evidence type="ECO:0000256" key="7">
    <source>
        <dbReference type="ARBA" id="ARBA00022603"/>
    </source>
</evidence>
<reference evidence="15" key="1">
    <citation type="submission" date="2022-03" db="EMBL/GenBank/DDBJ databases">
        <authorList>
            <person name="Legras J.-L."/>
            <person name="Devillers H."/>
            <person name="Grondin C."/>
        </authorList>
    </citation>
    <scope>NUCLEOTIDE SEQUENCE</scope>
    <source>
        <strain evidence="15">CLIB 1423</strain>
    </source>
</reference>
<dbReference type="PANTHER" id="PTHR46529">
    <property type="entry name" value="TRNA WYBUTOSINE-SYNTHESIZING PROTEIN 4"/>
    <property type="match status" value="1"/>
</dbReference>
<dbReference type="AlphaFoldDB" id="A0A9P0W085"/>
<dbReference type="Proteomes" id="UP000837801">
    <property type="component" value="Unassembled WGS sequence"/>
</dbReference>
<evidence type="ECO:0000256" key="8">
    <source>
        <dbReference type="ARBA" id="ARBA00022679"/>
    </source>
</evidence>
<comment type="similarity">
    <text evidence="3">Belongs to the methyltransferase superfamily. LCMT family.</text>
</comment>